<dbReference type="GO" id="GO:0097681">
    <property type="term" value="P:double-strand break repair via alternative nonhomologous end joining"/>
    <property type="evidence" value="ECO:0007669"/>
    <property type="project" value="TreeGrafter"/>
</dbReference>
<dbReference type="PaxDb" id="8022-A0A060YZI1"/>
<gene>
    <name evidence="1" type="ORF">GSONMT00003357001</name>
</gene>
<dbReference type="InterPro" id="IPR012337">
    <property type="entry name" value="RNaseH-like_sf"/>
</dbReference>
<evidence type="ECO:0000313" key="1">
    <source>
        <dbReference type="EMBL" id="CDQ94440.1"/>
    </source>
</evidence>
<dbReference type="Gene3D" id="3.30.420.10">
    <property type="entry name" value="Ribonuclease H-like superfamily/Ribonuclease H"/>
    <property type="match status" value="1"/>
</dbReference>
<evidence type="ECO:0000313" key="2">
    <source>
        <dbReference type="Proteomes" id="UP000193380"/>
    </source>
</evidence>
<dbReference type="InterPro" id="IPR036397">
    <property type="entry name" value="RNaseH_sf"/>
</dbReference>
<dbReference type="EMBL" id="FR917709">
    <property type="protein sequence ID" value="CDQ94440.1"/>
    <property type="molecule type" value="Genomic_DNA"/>
</dbReference>
<accession>A0A060YZI1</accession>
<dbReference type="PANTHER" id="PTHR10133:SF62">
    <property type="entry name" value="DNA POLYMERASE THETA"/>
    <property type="match status" value="1"/>
</dbReference>
<dbReference type="AlphaFoldDB" id="A0A060YZI1"/>
<proteinExistence type="predicted"/>
<dbReference type="InterPro" id="IPR002298">
    <property type="entry name" value="DNA_polymerase_A"/>
</dbReference>
<dbReference type="PANTHER" id="PTHR10133">
    <property type="entry name" value="DNA POLYMERASE I"/>
    <property type="match status" value="1"/>
</dbReference>
<dbReference type="GO" id="GO:0006261">
    <property type="term" value="P:DNA-templated DNA replication"/>
    <property type="evidence" value="ECO:0007669"/>
    <property type="project" value="InterPro"/>
</dbReference>
<dbReference type="STRING" id="8022.A0A060YZI1"/>
<protein>
    <submittedName>
        <fullName evidence="1">Uncharacterized protein</fullName>
    </submittedName>
</protein>
<dbReference type="GO" id="GO:0003676">
    <property type="term" value="F:nucleic acid binding"/>
    <property type="evidence" value="ECO:0007669"/>
    <property type="project" value="InterPro"/>
</dbReference>
<dbReference type="Proteomes" id="UP000193380">
    <property type="component" value="Unassembled WGS sequence"/>
</dbReference>
<reference evidence="1" key="1">
    <citation type="journal article" date="2014" name="Nat. Commun.">
        <title>The rainbow trout genome provides novel insights into evolution after whole-genome duplication in vertebrates.</title>
        <authorList>
            <person name="Berthelot C."/>
            <person name="Brunet F."/>
            <person name="Chalopin D."/>
            <person name="Juanchich A."/>
            <person name="Bernard M."/>
            <person name="Noel B."/>
            <person name="Bento P."/>
            <person name="Da Silva C."/>
            <person name="Labadie K."/>
            <person name="Alberti A."/>
            <person name="Aury J.M."/>
            <person name="Louis A."/>
            <person name="Dehais P."/>
            <person name="Bardou P."/>
            <person name="Montfort J."/>
            <person name="Klopp C."/>
            <person name="Cabau C."/>
            <person name="Gaspin C."/>
            <person name="Thorgaard G.H."/>
            <person name="Boussaha M."/>
            <person name="Quillet E."/>
            <person name="Guyomard R."/>
            <person name="Galiana D."/>
            <person name="Bobe J."/>
            <person name="Volff J.N."/>
            <person name="Genet C."/>
            <person name="Wincker P."/>
            <person name="Jaillon O."/>
            <person name="Roest Crollius H."/>
            <person name="Guiguen Y."/>
        </authorList>
    </citation>
    <scope>NUCLEOTIDE SEQUENCE [LARGE SCALE GENOMIC DNA]</scope>
</reference>
<dbReference type="SUPFAM" id="SSF53098">
    <property type="entry name" value="Ribonuclease H-like"/>
    <property type="match status" value="1"/>
</dbReference>
<organism evidence="1 2">
    <name type="scientific">Oncorhynchus mykiss</name>
    <name type="common">Rainbow trout</name>
    <name type="synonym">Salmo gairdneri</name>
    <dbReference type="NCBI Taxonomy" id="8022"/>
    <lineage>
        <taxon>Eukaryota</taxon>
        <taxon>Metazoa</taxon>
        <taxon>Chordata</taxon>
        <taxon>Craniata</taxon>
        <taxon>Vertebrata</taxon>
        <taxon>Euteleostomi</taxon>
        <taxon>Actinopterygii</taxon>
        <taxon>Neopterygii</taxon>
        <taxon>Teleostei</taxon>
        <taxon>Protacanthopterygii</taxon>
        <taxon>Salmoniformes</taxon>
        <taxon>Salmonidae</taxon>
        <taxon>Salmoninae</taxon>
        <taxon>Oncorhynchus</taxon>
    </lineage>
</organism>
<dbReference type="GO" id="GO:0003887">
    <property type="term" value="F:DNA-directed DNA polymerase activity"/>
    <property type="evidence" value="ECO:0007669"/>
    <property type="project" value="InterPro"/>
</dbReference>
<sequence length="137" mass="14801">MCSSLAPPPLAADLPVGERVEQMRACLSKSLADGAGGVVMTYDIIQVYKTLVLSYGISLEGPCEDMKVASWLLDPGSEERTLTNMVTCYCPSELPLLDGRTHSPRLRAAIDSVLIHSTMGHLTTLMEKDGLIGKEHI</sequence>
<reference evidence="1" key="2">
    <citation type="submission" date="2014-03" db="EMBL/GenBank/DDBJ databases">
        <authorList>
            <person name="Genoscope - CEA"/>
        </authorList>
    </citation>
    <scope>NUCLEOTIDE SEQUENCE</scope>
</reference>
<name>A0A060YZI1_ONCMY</name>